<sequence>MGLSVLVKAFFRWSETAKACDRAKAANALGRAYLHSPMSEDDRRSTSVAMTYLLDDPSPKVRLALAEALACSAEAPRAILISLCEDQPEIASRVILCSPVLQDRDLVDLAGRGSGMTRAFIAARPQLTSTVAAALSEIGDLPECLVLLDNPTAAVSPFSLLRLAERHGAHDGVRGVLLERLDLPGRARHLLVSQASQALAASGLLRFSLGESKLSRLNREIGVSAAAVIAGEVSFDEIPDLVEQMRINGQLTPALLIELLCRGKVDFFASAIESLSGLQERRVRSILATGRMHAVRALLLSAGLDHTIAPLFVEAVLLWRHAVQTATHGEIGSICQPLLAKGSKLASSEAARQLLDLVETMIHQDERRQARQYAAHLVVDAA</sequence>
<dbReference type="InterPro" id="IPR014598">
    <property type="entry name" value="UCP035865"/>
</dbReference>
<dbReference type="AlphaFoldDB" id="A0A7K1RCR1"/>
<dbReference type="Proteomes" id="UP000440716">
    <property type="component" value="Unassembled WGS sequence"/>
</dbReference>
<dbReference type="PIRSF" id="PIRSF035865">
    <property type="entry name" value="UCP035865"/>
    <property type="match status" value="1"/>
</dbReference>
<dbReference type="InterPro" id="IPR019285">
    <property type="entry name" value="DUF2336"/>
</dbReference>
<protein>
    <submittedName>
        <fullName evidence="1">DUF2336 domain-containing protein</fullName>
    </submittedName>
</protein>
<gene>
    <name evidence="1" type="ORF">GOZ88_06600</name>
</gene>
<dbReference type="EMBL" id="WPHU01000002">
    <property type="protein sequence ID" value="MVA55780.1"/>
    <property type="molecule type" value="Genomic_DNA"/>
</dbReference>
<name>A0A7K1RCR1_AGRVI</name>
<evidence type="ECO:0000313" key="2">
    <source>
        <dbReference type="Proteomes" id="UP000440716"/>
    </source>
</evidence>
<comment type="caution">
    <text evidence="1">The sequence shown here is derived from an EMBL/GenBank/DDBJ whole genome shotgun (WGS) entry which is preliminary data.</text>
</comment>
<reference evidence="1 2" key="1">
    <citation type="submission" date="2019-12" db="EMBL/GenBank/DDBJ databases">
        <title>Whole-genome sequencing of Allorhizobium vitis.</title>
        <authorList>
            <person name="Gan H.M."/>
            <person name="Szegedi E."/>
            <person name="Burr T."/>
            <person name="Savka M.A."/>
        </authorList>
    </citation>
    <scope>NUCLEOTIDE SEQUENCE [LARGE SCALE GENOMIC DNA]</scope>
    <source>
        <strain evidence="1 2">CG415</strain>
    </source>
</reference>
<organism evidence="1 2">
    <name type="scientific">Agrobacterium vitis</name>
    <name type="common">Rhizobium vitis</name>
    <dbReference type="NCBI Taxonomy" id="373"/>
    <lineage>
        <taxon>Bacteria</taxon>
        <taxon>Pseudomonadati</taxon>
        <taxon>Pseudomonadota</taxon>
        <taxon>Alphaproteobacteria</taxon>
        <taxon>Hyphomicrobiales</taxon>
        <taxon>Rhizobiaceae</taxon>
        <taxon>Rhizobium/Agrobacterium group</taxon>
        <taxon>Agrobacterium</taxon>
    </lineage>
</organism>
<dbReference type="Pfam" id="PF10098">
    <property type="entry name" value="DUF2336"/>
    <property type="match status" value="1"/>
</dbReference>
<proteinExistence type="predicted"/>
<accession>A0A7K1RCR1</accession>
<evidence type="ECO:0000313" key="1">
    <source>
        <dbReference type="EMBL" id="MVA55780.1"/>
    </source>
</evidence>